<comment type="caution">
    <text evidence="12">The sequence shown here is derived from an EMBL/GenBank/DDBJ whole genome shotgun (WGS) entry which is preliminary data.</text>
</comment>
<evidence type="ECO:0000256" key="1">
    <source>
        <dbReference type="ARBA" id="ARBA00004251"/>
    </source>
</evidence>
<name>A0A6A4SZK2_SCOMX</name>
<dbReference type="CDD" id="cd01941">
    <property type="entry name" value="YeiC_kinase_like"/>
    <property type="match status" value="1"/>
</dbReference>
<feature type="compositionally biased region" description="Polar residues" evidence="10">
    <location>
        <begin position="1054"/>
        <end position="1065"/>
    </location>
</feature>
<dbReference type="InterPro" id="IPR032356">
    <property type="entry name" value="IL17R_A/B_N"/>
</dbReference>
<dbReference type="Pfam" id="PF16578">
    <property type="entry name" value="IL17R_fnIII_D2"/>
    <property type="match status" value="1"/>
</dbReference>
<dbReference type="InterPro" id="IPR007342">
    <property type="entry name" value="PsuG"/>
</dbReference>
<evidence type="ECO:0000313" key="12">
    <source>
        <dbReference type="EMBL" id="KAF0040656.1"/>
    </source>
</evidence>
<dbReference type="GO" id="GO:0046872">
    <property type="term" value="F:metal ion binding"/>
    <property type="evidence" value="ECO:0007669"/>
    <property type="project" value="UniProtKB-KW"/>
</dbReference>
<evidence type="ECO:0000256" key="9">
    <source>
        <dbReference type="ARBA" id="ARBA00023295"/>
    </source>
</evidence>
<sequence>MKSNFCLSYTNTHPSDMVAAYGLTVTSSLWILNKHPDCSQPGLANCKINNCSDKRVVVQLAPTGPEWGPEHVGVTTDEHRTVPILKVIWNLKSDGGVLDLHGSEINILDESTNQTMCVQFSFNVSEQLNPDRTRWTFSFDGVVAEPGHTYVVSVVNLPEPKSGDYRIRKQITFPGCGDSRIQTAQICLENGSMWEPHMTTAMSVDKEQGKLFVVVSFETAQYSEIYQVSIRNQDFHYSKNISKENGASLNVTFEFGLQQLSQCEMFLSIQPFFIRCKNDCRRHKDIINYCPYSVIKSSSAAKDQPEGFQVRERKRVLVIYSVDHPLYKNIVLKLCGFLAAKCGTEVVLDLLDSARLGVLGRIQWLDWHREQIESSSDKILLLCSPGVQAKWRAMCGDKQVSLREDVHSLLGDMLTPALCLLVPHFIQSASFEKYIVAYFDDVCSEEDVPSPFNITVRYKLMKKFEELFFRILDTEMYEPGRVNHIAGLSEDEYHQCPSGRDLHDAIEAFHAYQLEHPQWFEGFPTQSKQNEENAEERPCTCPEKRNHNLSEHMVQECTAQEVEAIVRAEGATPATVGVIEGKVHVGLSSEELDHLAHCKSSLKVSRRDLPHVISKGLTGGTTVSATMIAAHRAGIPVFVTGGIGGVHRDGENSLDISADLTELGRTPIAVISAGVKSILDIGRTLEFLETHGVCVATYGKSKNFPAFFSPQSGFTSSCQVDNPAEAAKLIASTLSLGLQSGVLLAVPIPEEHAAAGQQIEEAVQAAVTEASAKAITGRDVTPFILQKVNELTEGKSLQANIALIHNNARVGSQIACALSKQMNKRKLRSRTHHSQQSQSETDIVVIGGINVDFIAKGKKKTIQFGQTNPGSVCQSFGGVGRNIADSLSRLGHRPLFISAVGADSNSDAVLNYCKHMNTSGVSRLEEQSTATYCAVITESGELSLGLGDMDIHQQITEQYVSQFEKQLLSATLVCLDGNIPASTIDYVCCVAKKHNINVWYEPTDSEKARKPFLSDAWKSLSYSSPNLGELCTMNKTLGIPTPEGKHKSTERQKTVFNGSTMSQIPSHECYN</sequence>
<dbReference type="PROSITE" id="PS00583">
    <property type="entry name" value="PFKB_KINASES_1"/>
    <property type="match status" value="1"/>
</dbReference>
<dbReference type="InterPro" id="IPR013568">
    <property type="entry name" value="SEFIR_dom"/>
</dbReference>
<dbReference type="Pfam" id="PF00294">
    <property type="entry name" value="PfkB"/>
    <property type="match status" value="1"/>
</dbReference>
<keyword evidence="4" id="KW-0479">Metal-binding</keyword>
<dbReference type="Gene3D" id="3.40.50.11530">
    <property type="match status" value="1"/>
</dbReference>
<feature type="compositionally biased region" description="Basic and acidic residues" evidence="10">
    <location>
        <begin position="1043"/>
        <end position="1053"/>
    </location>
</feature>
<feature type="region of interest" description="Disordered" evidence="10">
    <location>
        <begin position="1039"/>
        <end position="1071"/>
    </location>
</feature>
<evidence type="ECO:0000313" key="13">
    <source>
        <dbReference type="Proteomes" id="UP000438429"/>
    </source>
</evidence>
<evidence type="ECO:0000256" key="8">
    <source>
        <dbReference type="ARBA" id="ARBA00023239"/>
    </source>
</evidence>
<dbReference type="FunFam" id="3.40.50.11530:FF:000002">
    <property type="entry name" value="Interleukin 17 receptor A"/>
    <property type="match status" value="1"/>
</dbReference>
<evidence type="ECO:0000259" key="11">
    <source>
        <dbReference type="PROSITE" id="PS51534"/>
    </source>
</evidence>
<dbReference type="Pfam" id="PF08357">
    <property type="entry name" value="SEFIR"/>
    <property type="match status" value="1"/>
</dbReference>
<proteinExistence type="predicted"/>
<keyword evidence="9" id="KW-0326">Glycosidase</keyword>
<dbReference type="PROSITE" id="PS51534">
    <property type="entry name" value="SEFIR"/>
    <property type="match status" value="1"/>
</dbReference>
<reference evidence="12 13" key="1">
    <citation type="submission" date="2019-06" db="EMBL/GenBank/DDBJ databases">
        <title>Draft genomes of female and male turbot (Scophthalmus maximus).</title>
        <authorList>
            <person name="Xu H."/>
            <person name="Xu X.-W."/>
            <person name="Shao C."/>
            <person name="Chen S."/>
        </authorList>
    </citation>
    <scope>NUCLEOTIDE SEQUENCE [LARGE SCALE GENOMIC DNA]</scope>
    <source>
        <strain evidence="12">Ysfricsl-2016a</strain>
        <tissue evidence="12">Blood</tissue>
    </source>
</reference>
<dbReference type="Gene3D" id="2.60.40.2160">
    <property type="entry name" value="Interleukin-17 receptor A/B, fibronectin-III-like domain 1"/>
    <property type="match status" value="1"/>
</dbReference>
<dbReference type="Gene3D" id="3.40.1790.10">
    <property type="entry name" value="Indigoidine synthase domain"/>
    <property type="match status" value="1"/>
</dbReference>
<dbReference type="EMBL" id="VEVO01000006">
    <property type="protein sequence ID" value="KAF0040656.1"/>
    <property type="molecule type" value="Genomic_DNA"/>
</dbReference>
<dbReference type="SUPFAM" id="SSF53613">
    <property type="entry name" value="Ribokinase-like"/>
    <property type="match status" value="1"/>
</dbReference>
<dbReference type="SUPFAM" id="SSF110581">
    <property type="entry name" value="Indigoidine synthase A-like"/>
    <property type="match status" value="1"/>
</dbReference>
<dbReference type="AlphaFoldDB" id="A0A6A4SZK2"/>
<keyword evidence="7" id="KW-0464">Manganese</keyword>
<dbReference type="GO" id="GO:0016798">
    <property type="term" value="F:hydrolase activity, acting on glycosyl bonds"/>
    <property type="evidence" value="ECO:0007669"/>
    <property type="project" value="UniProtKB-KW"/>
</dbReference>
<keyword evidence="8" id="KW-0456">Lyase</keyword>
<dbReference type="InterPro" id="IPR038683">
    <property type="entry name" value="IL17RA/B_FnIII-like_1_sf"/>
</dbReference>
<dbReference type="Pfam" id="PF16556">
    <property type="entry name" value="IL17R_fnIII_D1"/>
    <property type="match status" value="1"/>
</dbReference>
<evidence type="ECO:0000256" key="7">
    <source>
        <dbReference type="ARBA" id="ARBA00023211"/>
    </source>
</evidence>
<dbReference type="GO" id="GO:0016301">
    <property type="term" value="F:kinase activity"/>
    <property type="evidence" value="ECO:0007669"/>
    <property type="project" value="UniProtKB-KW"/>
</dbReference>
<evidence type="ECO:0000256" key="10">
    <source>
        <dbReference type="SAM" id="MobiDB-lite"/>
    </source>
</evidence>
<dbReference type="GO" id="GO:0005737">
    <property type="term" value="C:cytoplasm"/>
    <property type="evidence" value="ECO:0007669"/>
    <property type="project" value="TreeGrafter"/>
</dbReference>
<feature type="domain" description="SEFIR" evidence="11">
    <location>
        <begin position="313"/>
        <end position="469"/>
    </location>
</feature>
<keyword evidence="2" id="KW-0472">Membrane</keyword>
<dbReference type="Gene3D" id="2.60.40.2150">
    <property type="entry name" value="Interleukin-17 receptor A/B, fibronectin-III-like domain 2"/>
    <property type="match status" value="1"/>
</dbReference>
<dbReference type="InterPro" id="IPR011611">
    <property type="entry name" value="PfkB_dom"/>
</dbReference>
<evidence type="ECO:0000256" key="2">
    <source>
        <dbReference type="ARBA" id="ARBA00022475"/>
    </source>
</evidence>
<evidence type="ECO:0000256" key="4">
    <source>
        <dbReference type="ARBA" id="ARBA00022723"/>
    </source>
</evidence>
<evidence type="ECO:0000256" key="3">
    <source>
        <dbReference type="ARBA" id="ARBA00022679"/>
    </source>
</evidence>
<dbReference type="GO" id="GO:0006753">
    <property type="term" value="P:nucleoside phosphate metabolic process"/>
    <property type="evidence" value="ECO:0007669"/>
    <property type="project" value="UniProtKB-ARBA"/>
</dbReference>
<accession>A0A6A4SZK2</accession>
<dbReference type="InterPro" id="IPR002173">
    <property type="entry name" value="Carboh/pur_kinase_PfkB_CS"/>
</dbReference>
<gene>
    <name evidence="12" type="ORF">F2P81_006554</name>
</gene>
<keyword evidence="6" id="KW-0378">Hydrolase</keyword>
<protein>
    <recommendedName>
        <fullName evidence="11">SEFIR domain-containing protein</fullName>
    </recommendedName>
</protein>
<organism evidence="12 13">
    <name type="scientific">Scophthalmus maximus</name>
    <name type="common">Turbot</name>
    <name type="synonym">Psetta maxima</name>
    <dbReference type="NCBI Taxonomy" id="52904"/>
    <lineage>
        <taxon>Eukaryota</taxon>
        <taxon>Metazoa</taxon>
        <taxon>Chordata</taxon>
        <taxon>Craniata</taxon>
        <taxon>Vertebrata</taxon>
        <taxon>Euteleostomi</taxon>
        <taxon>Actinopterygii</taxon>
        <taxon>Neopterygii</taxon>
        <taxon>Teleostei</taxon>
        <taxon>Neoteleostei</taxon>
        <taxon>Acanthomorphata</taxon>
        <taxon>Carangaria</taxon>
        <taxon>Pleuronectiformes</taxon>
        <taxon>Pleuronectoidei</taxon>
        <taxon>Scophthalmidae</taxon>
        <taxon>Scophthalmus</taxon>
    </lineage>
</organism>
<dbReference type="PANTHER" id="PTHR42909">
    <property type="entry name" value="ZGC:136858"/>
    <property type="match status" value="1"/>
</dbReference>
<comment type="subcellular location">
    <subcellularLocation>
        <location evidence="1">Cell membrane</location>
        <topology evidence="1">Single-pass type I membrane protein</topology>
    </subcellularLocation>
</comment>
<dbReference type="GO" id="GO:0005886">
    <property type="term" value="C:plasma membrane"/>
    <property type="evidence" value="ECO:0007669"/>
    <property type="project" value="UniProtKB-SubCell"/>
</dbReference>
<evidence type="ECO:0000256" key="5">
    <source>
        <dbReference type="ARBA" id="ARBA00022777"/>
    </source>
</evidence>
<dbReference type="PANTHER" id="PTHR42909:SF1">
    <property type="entry name" value="CARBOHYDRATE KINASE PFKB DOMAIN-CONTAINING PROTEIN"/>
    <property type="match status" value="1"/>
</dbReference>
<dbReference type="Proteomes" id="UP000438429">
    <property type="component" value="Unassembled WGS sequence"/>
</dbReference>
<dbReference type="Gene3D" id="3.40.1190.20">
    <property type="match status" value="1"/>
</dbReference>
<keyword evidence="3" id="KW-0808">Transferase</keyword>
<dbReference type="Pfam" id="PF04227">
    <property type="entry name" value="Indigoidine_A"/>
    <property type="match status" value="1"/>
</dbReference>
<dbReference type="InterPro" id="IPR022830">
    <property type="entry name" value="Indigdn_synthA-like"/>
</dbReference>
<evidence type="ECO:0000256" key="6">
    <source>
        <dbReference type="ARBA" id="ARBA00022801"/>
    </source>
</evidence>
<dbReference type="InterPro" id="IPR029056">
    <property type="entry name" value="Ribokinase-like"/>
</dbReference>
<keyword evidence="2" id="KW-1003">Cell membrane</keyword>
<dbReference type="InterPro" id="IPR043046">
    <property type="entry name" value="IL17RA/B_FnIII-like_2_sf"/>
</dbReference>
<keyword evidence="5" id="KW-0418">Kinase</keyword>
<dbReference type="GO" id="GO:0004730">
    <property type="term" value="F:pseudouridylate synthase activity"/>
    <property type="evidence" value="ECO:0007669"/>
    <property type="project" value="InterPro"/>
</dbReference>